<evidence type="ECO:0000313" key="2">
    <source>
        <dbReference type="EMBL" id="SIO48498.1"/>
    </source>
</evidence>
<gene>
    <name evidence="2" type="ORF">SAMN04488055_4546</name>
</gene>
<accession>A0A1N6JVW1</accession>
<dbReference type="AlphaFoldDB" id="A0A1N6JVW1"/>
<organism evidence="2 3">
    <name type="scientific">Chitinophaga niabensis</name>
    <dbReference type="NCBI Taxonomy" id="536979"/>
    <lineage>
        <taxon>Bacteria</taxon>
        <taxon>Pseudomonadati</taxon>
        <taxon>Bacteroidota</taxon>
        <taxon>Chitinophagia</taxon>
        <taxon>Chitinophagales</taxon>
        <taxon>Chitinophagaceae</taxon>
        <taxon>Chitinophaga</taxon>
    </lineage>
</organism>
<evidence type="ECO:0000256" key="1">
    <source>
        <dbReference type="SAM" id="SignalP"/>
    </source>
</evidence>
<dbReference type="Proteomes" id="UP000185003">
    <property type="component" value="Unassembled WGS sequence"/>
</dbReference>
<sequence>MKRFLIVLLLLLQVKAQAQLANYNTTEYWSQFVLERSAMKPVITGDTCLVFVSNRFIHPDSLRFVDEYLDTTSLKYFFLEKLEGKWKVYQAPSLNEAMELLPHKKDIVVYAEGMGKIFTSNVYRAQLMSRQYDVNVVMFDYSSINTTYKPSKNFRIARLNARLSAGQYLQMLQQFQKARQEDQPWISGVKLTTFYHSMGNIILEQMVQQHDISSINSTPFVDNLVINAACVPQRGHAEWVEQIRFAKQIYVHYNQTDLQLKGAHVLTLKKQLGEKASRRQRADNAIYINFHDMVGWQHSYFMNFPYNVKFKLTPAMKDYFSRLFNGQGISSHEALSLFTTSSNQSPAGAHQDIRRQ</sequence>
<dbReference type="RefSeq" id="WP_074241870.1">
    <property type="nucleotide sequence ID" value="NZ_FSRA01000002.1"/>
</dbReference>
<name>A0A1N6JVW1_9BACT</name>
<evidence type="ECO:0000313" key="3">
    <source>
        <dbReference type="Proteomes" id="UP000185003"/>
    </source>
</evidence>
<dbReference type="OrthoDB" id="627035at2"/>
<proteinExistence type="predicted"/>
<feature type="signal peptide" evidence="1">
    <location>
        <begin position="1"/>
        <end position="20"/>
    </location>
</feature>
<reference evidence="2 3" key="1">
    <citation type="submission" date="2016-11" db="EMBL/GenBank/DDBJ databases">
        <authorList>
            <person name="Jaros S."/>
            <person name="Januszkiewicz K."/>
            <person name="Wedrychowicz H."/>
        </authorList>
    </citation>
    <scope>NUCLEOTIDE SEQUENCE [LARGE SCALE GENOMIC DNA]</scope>
    <source>
        <strain evidence="2 3">DSM 24787</strain>
    </source>
</reference>
<evidence type="ECO:0008006" key="4">
    <source>
        <dbReference type="Google" id="ProtNLM"/>
    </source>
</evidence>
<keyword evidence="3" id="KW-1185">Reference proteome</keyword>
<dbReference type="Pfam" id="PF05990">
    <property type="entry name" value="DUF900"/>
    <property type="match status" value="1"/>
</dbReference>
<keyword evidence="1" id="KW-0732">Signal</keyword>
<feature type="chain" id="PRO_5012997939" description="Alpha/beta hydrolase" evidence="1">
    <location>
        <begin position="21"/>
        <end position="356"/>
    </location>
</feature>
<protein>
    <recommendedName>
        <fullName evidence="4">Alpha/beta hydrolase</fullName>
    </recommendedName>
</protein>
<dbReference type="InterPro" id="IPR010297">
    <property type="entry name" value="DUF900_hydrolase"/>
</dbReference>
<dbReference type="EMBL" id="FSRA01000002">
    <property type="protein sequence ID" value="SIO48498.1"/>
    <property type="molecule type" value="Genomic_DNA"/>
</dbReference>